<evidence type="ECO:0000256" key="4">
    <source>
        <dbReference type="ARBA" id="ARBA00022603"/>
    </source>
</evidence>
<evidence type="ECO:0000313" key="11">
    <source>
        <dbReference type="EMBL" id="KYC48116.1"/>
    </source>
</evidence>
<dbReference type="InterPro" id="IPR036217">
    <property type="entry name" value="MethylDNA_cys_MeTrfase_DNAb"/>
</dbReference>
<keyword evidence="6" id="KW-0227">DNA damage</keyword>
<dbReference type="Gene3D" id="1.10.10.10">
    <property type="entry name" value="Winged helix-like DNA-binding domain superfamily/Winged helix DNA-binding domain"/>
    <property type="match status" value="1"/>
</dbReference>
<dbReference type="EMBL" id="LNGF01000010">
    <property type="protein sequence ID" value="KYC48116.1"/>
    <property type="molecule type" value="Genomic_DNA"/>
</dbReference>
<dbReference type="PATRIC" id="fig|1706436.3.peg.32"/>
<dbReference type="Proteomes" id="UP000091929">
    <property type="component" value="Unassembled WGS sequence"/>
</dbReference>
<reference evidence="13 14" key="1">
    <citation type="journal article" date="2016" name="ISME J.">
        <title>Chasing the elusive Euryarchaeota class WSA2: genomes reveal a uniquely fastidious methyl-reducing methanogen.</title>
        <authorList>
            <person name="Nobu M.K."/>
            <person name="Narihiro T."/>
            <person name="Kuroda K."/>
            <person name="Mei R."/>
            <person name="Liu W.T."/>
        </authorList>
    </citation>
    <scope>NUCLEOTIDE SEQUENCE [LARGE SCALE GENOMIC DNA]</scope>
    <source>
        <strain evidence="10">B03fssc0709_Meth_Bin005</strain>
        <strain evidence="11">B15fssc0709_Meth_Bin003</strain>
        <strain evidence="12">BMIXfssc0709_Meth_Bin006</strain>
    </source>
</reference>
<evidence type="ECO:0000256" key="1">
    <source>
        <dbReference type="ARBA" id="ARBA00001286"/>
    </source>
</evidence>
<dbReference type="Pfam" id="PF01035">
    <property type="entry name" value="DNA_binding_1"/>
    <property type="match status" value="1"/>
</dbReference>
<evidence type="ECO:0000256" key="7">
    <source>
        <dbReference type="ARBA" id="ARBA00023204"/>
    </source>
</evidence>
<dbReference type="GO" id="GO:0003908">
    <property type="term" value="F:methylated-DNA-[protein]-cysteine S-methyltransferase activity"/>
    <property type="evidence" value="ECO:0007669"/>
    <property type="project" value="UniProtKB-EC"/>
</dbReference>
<dbReference type="SUPFAM" id="SSF46767">
    <property type="entry name" value="Methylated DNA-protein cysteine methyltransferase, C-terminal domain"/>
    <property type="match status" value="1"/>
</dbReference>
<dbReference type="EC" id="2.1.1.63" evidence="3"/>
<dbReference type="NCBIfam" id="TIGR00589">
    <property type="entry name" value="ogt"/>
    <property type="match status" value="1"/>
</dbReference>
<comment type="catalytic activity">
    <reaction evidence="1">
        <text>a 4-O-methyl-thymidine in DNA + L-cysteinyl-[protein] = a thymidine in DNA + S-methyl-L-cysteinyl-[protein]</text>
        <dbReference type="Rhea" id="RHEA:53428"/>
        <dbReference type="Rhea" id="RHEA-COMP:10131"/>
        <dbReference type="Rhea" id="RHEA-COMP:10132"/>
        <dbReference type="Rhea" id="RHEA-COMP:13555"/>
        <dbReference type="Rhea" id="RHEA-COMP:13556"/>
        <dbReference type="ChEBI" id="CHEBI:29950"/>
        <dbReference type="ChEBI" id="CHEBI:82612"/>
        <dbReference type="ChEBI" id="CHEBI:137386"/>
        <dbReference type="ChEBI" id="CHEBI:137387"/>
        <dbReference type="EC" id="2.1.1.63"/>
    </reaction>
</comment>
<dbReference type="GO" id="GO:0006281">
    <property type="term" value="P:DNA repair"/>
    <property type="evidence" value="ECO:0007669"/>
    <property type="project" value="UniProtKB-KW"/>
</dbReference>
<dbReference type="EMBL" id="LNJC01000010">
    <property type="protein sequence ID" value="KYC50645.1"/>
    <property type="molecule type" value="Genomic_DNA"/>
</dbReference>
<comment type="caution">
    <text evidence="10">The sequence shown here is derived from an EMBL/GenBank/DDBJ whole genome shotgun (WGS) entry which is preliminary data.</text>
</comment>
<dbReference type="InterPro" id="IPR036388">
    <property type="entry name" value="WH-like_DNA-bd_sf"/>
</dbReference>
<accession>A0A150IT18</accession>
<dbReference type="PROSITE" id="PS00374">
    <property type="entry name" value="MGMT"/>
    <property type="match status" value="1"/>
</dbReference>
<proteinExistence type="inferred from homology"/>
<keyword evidence="4 10" id="KW-0489">Methyltransferase</keyword>
<dbReference type="Proteomes" id="UP000092403">
    <property type="component" value="Unassembled WGS sequence"/>
</dbReference>
<sequence length="181" mass="20405">MQNFYRLESSKLGTFGVVWKEDNNQKKVVKIFLPKNKNNLLLKIKEEYPSAKKSNSLNEFIYEIMRFLSGEIIKFNLELLDFSICTDFQKKVLFADFNIPRGYVSTYSRIAKSTGVPNGARAVGNALVTNPFPLVIPCHRVVRADGSLGGFGGGFEMKKRLLEAEGIILSKGKVTLDKIYN</sequence>
<evidence type="ECO:0000259" key="9">
    <source>
        <dbReference type="Pfam" id="PF01035"/>
    </source>
</evidence>
<evidence type="ECO:0000256" key="8">
    <source>
        <dbReference type="ARBA" id="ARBA00049348"/>
    </source>
</evidence>
<dbReference type="PANTHER" id="PTHR10815:SF13">
    <property type="entry name" value="METHYLATED-DNA--PROTEIN-CYSTEINE METHYLTRANSFERASE"/>
    <property type="match status" value="1"/>
</dbReference>
<accession>A0A150IMU2</accession>
<keyword evidence="7" id="KW-0234">DNA repair</keyword>
<keyword evidence="5 10" id="KW-0808">Transferase</keyword>
<protein>
    <recommendedName>
        <fullName evidence="3">methylated-DNA--[protein]-cysteine S-methyltransferase</fullName>
        <ecNumber evidence="3">2.1.1.63</ecNumber>
    </recommendedName>
</protein>
<evidence type="ECO:0000313" key="13">
    <source>
        <dbReference type="Proteomes" id="UP000091929"/>
    </source>
</evidence>
<dbReference type="FunFam" id="1.10.10.10:FF:000214">
    <property type="entry name" value="Methylated-DNA--protein-cysteine methyltransferase"/>
    <property type="match status" value="1"/>
</dbReference>
<evidence type="ECO:0000256" key="3">
    <source>
        <dbReference type="ARBA" id="ARBA00011918"/>
    </source>
</evidence>
<dbReference type="EMBL" id="LNGE01000001">
    <property type="protein sequence ID" value="KYC46330.1"/>
    <property type="molecule type" value="Genomic_DNA"/>
</dbReference>
<dbReference type="Proteomes" id="UP000092401">
    <property type="component" value="Unassembled WGS sequence"/>
</dbReference>
<dbReference type="AlphaFoldDB" id="A0A150IMU2"/>
<dbReference type="CDD" id="cd06445">
    <property type="entry name" value="ATase"/>
    <property type="match status" value="1"/>
</dbReference>
<evidence type="ECO:0000256" key="2">
    <source>
        <dbReference type="ARBA" id="ARBA00008711"/>
    </source>
</evidence>
<evidence type="ECO:0000313" key="12">
    <source>
        <dbReference type="EMBL" id="KYC50645.1"/>
    </source>
</evidence>
<accession>A0A150J0L2</accession>
<dbReference type="PANTHER" id="PTHR10815">
    <property type="entry name" value="METHYLATED-DNA--PROTEIN-CYSTEINE METHYLTRANSFERASE"/>
    <property type="match status" value="1"/>
</dbReference>
<evidence type="ECO:0000313" key="14">
    <source>
        <dbReference type="Proteomes" id="UP000092401"/>
    </source>
</evidence>
<dbReference type="InterPro" id="IPR001497">
    <property type="entry name" value="MethylDNA_cys_MeTrfase_AS"/>
</dbReference>
<organism evidence="10 14">
    <name type="scientific">Candidatus Methanofastidiosum methylothiophilum</name>
    <dbReference type="NCBI Taxonomy" id="1705564"/>
    <lineage>
        <taxon>Archaea</taxon>
        <taxon>Methanobacteriati</taxon>
        <taxon>Methanobacteriota</taxon>
        <taxon>Stenosarchaea group</taxon>
        <taxon>Candidatus Methanofastidiosia</taxon>
        <taxon>Candidatus Methanofastidiosales</taxon>
        <taxon>Candidatus Methanofastidiosaceae</taxon>
        <taxon>Candidatus Methanofastidiosum</taxon>
    </lineage>
</organism>
<dbReference type="PATRIC" id="fig|1706437.3.peg.589"/>
<comment type="catalytic activity">
    <reaction evidence="8">
        <text>a 6-O-methyl-2'-deoxyguanosine in DNA + L-cysteinyl-[protein] = S-methyl-L-cysteinyl-[protein] + a 2'-deoxyguanosine in DNA</text>
        <dbReference type="Rhea" id="RHEA:24000"/>
        <dbReference type="Rhea" id="RHEA-COMP:10131"/>
        <dbReference type="Rhea" id="RHEA-COMP:10132"/>
        <dbReference type="Rhea" id="RHEA-COMP:11367"/>
        <dbReference type="Rhea" id="RHEA-COMP:11368"/>
        <dbReference type="ChEBI" id="CHEBI:29950"/>
        <dbReference type="ChEBI" id="CHEBI:82612"/>
        <dbReference type="ChEBI" id="CHEBI:85445"/>
        <dbReference type="ChEBI" id="CHEBI:85448"/>
        <dbReference type="EC" id="2.1.1.63"/>
    </reaction>
</comment>
<dbReference type="InterPro" id="IPR014048">
    <property type="entry name" value="MethylDNA_cys_MeTrfase_DNA-bd"/>
</dbReference>
<evidence type="ECO:0000256" key="6">
    <source>
        <dbReference type="ARBA" id="ARBA00022763"/>
    </source>
</evidence>
<evidence type="ECO:0000313" key="10">
    <source>
        <dbReference type="EMBL" id="KYC46330.1"/>
    </source>
</evidence>
<feature type="domain" description="Methylated-DNA-[protein]-cysteine S-methyltransferase DNA binding" evidence="9">
    <location>
        <begin position="87"/>
        <end position="167"/>
    </location>
</feature>
<evidence type="ECO:0000256" key="5">
    <source>
        <dbReference type="ARBA" id="ARBA00022679"/>
    </source>
</evidence>
<dbReference type="GO" id="GO:0032259">
    <property type="term" value="P:methylation"/>
    <property type="evidence" value="ECO:0007669"/>
    <property type="project" value="UniProtKB-KW"/>
</dbReference>
<name>A0A150IMU2_9EURY</name>
<dbReference type="PATRIC" id="fig|1706438.3.peg.670"/>
<comment type="similarity">
    <text evidence="2">Belongs to the MGMT family.</text>
</comment>
<gene>
    <name evidence="10" type="primary">ogt</name>
    <name evidence="10" type="ORF">APG10_00032</name>
    <name evidence="11" type="ORF">APG11_00584</name>
    <name evidence="12" type="ORF">APG12_00669</name>
</gene>